<keyword evidence="2" id="KW-1003">Cell membrane</keyword>
<feature type="transmembrane region" description="Helical" evidence="6">
    <location>
        <begin position="378"/>
        <end position="397"/>
    </location>
</feature>
<dbReference type="Pfam" id="PF01943">
    <property type="entry name" value="Polysacc_synt"/>
    <property type="match status" value="1"/>
</dbReference>
<sequence>MNKPQNSVAETKTLNSQEKMVRGSIWMTIGSFVSRLLGAAYIIPWYIWMGEHAKVANNLFTKGYNIYALFLMISTAGIPAAIAKQISHYNSLNEYQISKRLFKRALTMMAIFGVVCASVMYFGAPILAGGNEKLIPTMRSLSIAILIFPVMSTLRGFFQGNHDMMPSALSQIVEQIARVIYMLVATYTIMQVMKGDYVKAVTHSTFAAFIGALAALGLLSWFYFRYNKTFKTLEAQSANQVEVPQNELMLNIIKEAIPFIIIGSAITFFKIFDQYTFEPILKSLTNFSDVQVGELFTLFSANPDKLTMITISLATSIAVTSLPLVTEAFTVKDRVGLAKLVSDNIQLFFFVMLPSTFGMIVLAYPLNTMFYEADALGTSLLVEAALVGIVLGFYIITSTTLQGLYGNQIAIRILGVGFLIKVLLQYPAIWLFESYGPLLATGIAFLIAALLNVREIYHLTQFDRGLTARRTLLIFIITLVMTLVAWLTRQGLYLLLSPTRKFQAFLIILLVAVIGIALYGYITLKIRLADKLLGPKVAKLRTRFHIN</sequence>
<feature type="transmembrane region" description="Helical" evidence="6">
    <location>
        <begin position="25"/>
        <end position="46"/>
    </location>
</feature>
<name>A0AAE9XEV2_9ENTE</name>
<evidence type="ECO:0000256" key="6">
    <source>
        <dbReference type="SAM" id="Phobius"/>
    </source>
</evidence>
<feature type="transmembrane region" description="Helical" evidence="6">
    <location>
        <begin position="175"/>
        <end position="193"/>
    </location>
</feature>
<dbReference type="RefSeq" id="WP_038100970.1">
    <property type="nucleotide sequence ID" value="NZ_CP090216.1"/>
</dbReference>
<dbReference type="InterPro" id="IPR002797">
    <property type="entry name" value="Polysacc_synth"/>
</dbReference>
<evidence type="ECO:0000256" key="5">
    <source>
        <dbReference type="ARBA" id="ARBA00023136"/>
    </source>
</evidence>
<feature type="transmembrane region" description="Helical" evidence="6">
    <location>
        <begin position="256"/>
        <end position="272"/>
    </location>
</feature>
<feature type="transmembrane region" description="Helical" evidence="6">
    <location>
        <begin position="409"/>
        <end position="429"/>
    </location>
</feature>
<feature type="transmembrane region" description="Helical" evidence="6">
    <location>
        <begin position="435"/>
        <end position="453"/>
    </location>
</feature>
<dbReference type="PANTHER" id="PTHR30250">
    <property type="entry name" value="PST FAMILY PREDICTED COLANIC ACID TRANSPORTER"/>
    <property type="match status" value="1"/>
</dbReference>
<evidence type="ECO:0000313" key="8">
    <source>
        <dbReference type="Proteomes" id="UP001179600"/>
    </source>
</evidence>
<feature type="transmembrane region" description="Helical" evidence="6">
    <location>
        <begin position="205"/>
        <end position="224"/>
    </location>
</feature>
<feature type="transmembrane region" description="Helical" evidence="6">
    <location>
        <begin position="306"/>
        <end position="326"/>
    </location>
</feature>
<dbReference type="GO" id="GO:0005886">
    <property type="term" value="C:plasma membrane"/>
    <property type="evidence" value="ECO:0007669"/>
    <property type="project" value="UniProtKB-SubCell"/>
</dbReference>
<evidence type="ECO:0000256" key="2">
    <source>
        <dbReference type="ARBA" id="ARBA00022475"/>
    </source>
</evidence>
<accession>A0AAE9XEV2</accession>
<dbReference type="CDD" id="cd13124">
    <property type="entry name" value="MATE_SpoVB_like"/>
    <property type="match status" value="1"/>
</dbReference>
<gene>
    <name evidence="7" type="ORF">PML95_01210</name>
</gene>
<feature type="transmembrane region" description="Helical" evidence="6">
    <location>
        <begin position="66"/>
        <end position="84"/>
    </location>
</feature>
<evidence type="ECO:0000256" key="3">
    <source>
        <dbReference type="ARBA" id="ARBA00022692"/>
    </source>
</evidence>
<keyword evidence="3 6" id="KW-0812">Transmembrane</keyword>
<reference evidence="7" key="1">
    <citation type="submission" date="2023-01" db="EMBL/GenBank/DDBJ databases">
        <title>Oxazolidinone resistance genes in florfenicol resistant enterococci from beef cattle and veal calves at slaughter.</title>
        <authorList>
            <person name="Biggel M."/>
        </authorList>
    </citation>
    <scope>NUCLEOTIDE SEQUENCE</scope>
    <source>
        <strain evidence="7">K204-1</strain>
    </source>
</reference>
<feature type="transmembrane region" description="Helical" evidence="6">
    <location>
        <begin position="105"/>
        <end position="128"/>
    </location>
</feature>
<feature type="transmembrane region" description="Helical" evidence="6">
    <location>
        <begin position="502"/>
        <end position="522"/>
    </location>
</feature>
<dbReference type="EMBL" id="CP116507">
    <property type="protein sequence ID" value="WCG22892.1"/>
    <property type="molecule type" value="Genomic_DNA"/>
</dbReference>
<keyword evidence="4 6" id="KW-1133">Transmembrane helix</keyword>
<dbReference type="InterPro" id="IPR024923">
    <property type="entry name" value="PG_synth_SpoVB"/>
</dbReference>
<evidence type="ECO:0000256" key="4">
    <source>
        <dbReference type="ARBA" id="ARBA00022989"/>
    </source>
</evidence>
<evidence type="ECO:0000313" key="7">
    <source>
        <dbReference type="EMBL" id="WCG22892.1"/>
    </source>
</evidence>
<proteinExistence type="predicted"/>
<dbReference type="PANTHER" id="PTHR30250:SF21">
    <property type="entry name" value="LIPID II FLIPPASE MURJ"/>
    <property type="match status" value="1"/>
</dbReference>
<keyword evidence="5 6" id="KW-0472">Membrane</keyword>
<evidence type="ECO:0000256" key="1">
    <source>
        <dbReference type="ARBA" id="ARBA00004651"/>
    </source>
</evidence>
<dbReference type="InterPro" id="IPR050833">
    <property type="entry name" value="Poly_Biosynth_Transport"/>
</dbReference>
<comment type="subcellular location">
    <subcellularLocation>
        <location evidence="1">Cell membrane</location>
        <topology evidence="1">Multi-pass membrane protein</topology>
    </subcellularLocation>
</comment>
<feature type="transmembrane region" description="Helical" evidence="6">
    <location>
        <begin position="473"/>
        <end position="496"/>
    </location>
</feature>
<protein>
    <submittedName>
        <fullName evidence="7">Polysaccharide biosynthesis protein</fullName>
    </submittedName>
</protein>
<organism evidence="7 8">
    <name type="scientific">Vagococcus lutrae</name>
    <dbReference type="NCBI Taxonomy" id="81947"/>
    <lineage>
        <taxon>Bacteria</taxon>
        <taxon>Bacillati</taxon>
        <taxon>Bacillota</taxon>
        <taxon>Bacilli</taxon>
        <taxon>Lactobacillales</taxon>
        <taxon>Enterococcaceae</taxon>
        <taxon>Vagococcus</taxon>
    </lineage>
</organism>
<dbReference type="PIRSF" id="PIRSF038958">
    <property type="entry name" value="PG_synth_SpoVB"/>
    <property type="match status" value="1"/>
</dbReference>
<dbReference type="AlphaFoldDB" id="A0AAE9XEV2"/>
<feature type="transmembrane region" description="Helical" evidence="6">
    <location>
        <begin position="347"/>
        <end position="366"/>
    </location>
</feature>
<dbReference type="Proteomes" id="UP001179600">
    <property type="component" value="Chromosome"/>
</dbReference>
<feature type="transmembrane region" description="Helical" evidence="6">
    <location>
        <begin position="134"/>
        <end position="154"/>
    </location>
</feature>